<comment type="caution">
    <text evidence="1">The sequence shown here is derived from an EMBL/GenBank/DDBJ whole genome shotgun (WGS) entry which is preliminary data.</text>
</comment>
<sequence length="597" mass="68209">MDFAHCKSITKRCRFETLKYMNFSFCKNITKVPDLSVIAPNIKKLELHGCINLVEVHQSNGLLEELEFWDLRVCQNIRIFPRNLWLKSLKTFYFDWCGSLLQRTERLALLSSIGYLISLHSLVISLKNVKDSSNISNLQNLRKLILYDCENFPKARDTSGCFPELQYLGLHYSNITTLPEIALRCPKLKTLWIHYCRNLREIPRLPPCIRNLGDVIGLPRNLVCERKDNVRFVSQAFVCSIYLFINGFEEKLTGHTFQLDSSNFMWFHYVSVRDNLLKRIILGDRNDVTLRCEISNNYRGAAEITIRRCGVHVACICSPRNSTADKVLKEASFDERLKLFLSRVAAEVLPFEQEMVGRFETQNANLCPLCEIVEDSALHLFQCCPYAKGMWYGGRWGFRVEMIQAKSVKEFIEQIVDPPKELLAERVTKDEFTLYAVVAMKILWDARVKALVSETKESINQLAHHNYVANSLIKWALGSNDSTPVLKGHSNANEVSLGIFDPFEGSRASLLRQLLARNCTTLEEPKQSTKTKLHVQCKHHTAPNQPLASLLKSSSRLRIPHSKAITLAACSLSPILMSYSSVSQLEIPSQGMINYHV</sequence>
<dbReference type="Proteomes" id="UP000237347">
    <property type="component" value="Unassembled WGS sequence"/>
</dbReference>
<dbReference type="EMBL" id="PKMF04000239">
    <property type="protein sequence ID" value="KAK7841557.1"/>
    <property type="molecule type" value="Genomic_DNA"/>
</dbReference>
<name>A0AAW0KS77_QUESU</name>
<accession>A0AAW0KS77</accession>
<reference evidence="1 2" key="1">
    <citation type="journal article" date="2018" name="Sci. Data">
        <title>The draft genome sequence of cork oak.</title>
        <authorList>
            <person name="Ramos A.M."/>
            <person name="Usie A."/>
            <person name="Barbosa P."/>
            <person name="Barros P.M."/>
            <person name="Capote T."/>
            <person name="Chaves I."/>
            <person name="Simoes F."/>
            <person name="Abreu I."/>
            <person name="Carrasquinho I."/>
            <person name="Faro C."/>
            <person name="Guimaraes J.B."/>
            <person name="Mendonca D."/>
            <person name="Nobrega F."/>
            <person name="Rodrigues L."/>
            <person name="Saibo N.J.M."/>
            <person name="Varela M.C."/>
            <person name="Egas C."/>
            <person name="Matos J."/>
            <person name="Miguel C.M."/>
            <person name="Oliveira M.M."/>
            <person name="Ricardo C.P."/>
            <person name="Goncalves S."/>
        </authorList>
    </citation>
    <scope>NUCLEOTIDE SEQUENCE [LARGE SCALE GENOMIC DNA]</scope>
    <source>
        <strain evidence="2">cv. HL8</strain>
    </source>
</reference>
<dbReference type="PANTHER" id="PTHR47186">
    <property type="entry name" value="LEUCINE-RICH REPEAT-CONTAINING PROTEIN 57"/>
    <property type="match status" value="1"/>
</dbReference>
<gene>
    <name evidence="1" type="primary">TAO1_4</name>
    <name evidence="1" type="ORF">CFP56_015333</name>
</gene>
<keyword evidence="2" id="KW-1185">Reference proteome</keyword>
<organism evidence="1 2">
    <name type="scientific">Quercus suber</name>
    <name type="common">Cork oak</name>
    <dbReference type="NCBI Taxonomy" id="58331"/>
    <lineage>
        <taxon>Eukaryota</taxon>
        <taxon>Viridiplantae</taxon>
        <taxon>Streptophyta</taxon>
        <taxon>Embryophyta</taxon>
        <taxon>Tracheophyta</taxon>
        <taxon>Spermatophyta</taxon>
        <taxon>Magnoliopsida</taxon>
        <taxon>eudicotyledons</taxon>
        <taxon>Gunneridae</taxon>
        <taxon>Pentapetalae</taxon>
        <taxon>rosids</taxon>
        <taxon>fabids</taxon>
        <taxon>Fagales</taxon>
        <taxon>Fagaceae</taxon>
        <taxon>Quercus</taxon>
    </lineage>
</organism>
<dbReference type="AlphaFoldDB" id="A0AAW0KS77"/>
<dbReference type="PANTHER" id="PTHR47186:SF63">
    <property type="entry name" value="C-JID DOMAIN-CONTAINING PROTEIN"/>
    <property type="match status" value="1"/>
</dbReference>
<protein>
    <submittedName>
        <fullName evidence="1">Disease resistance protein tao1</fullName>
    </submittedName>
</protein>
<evidence type="ECO:0000313" key="1">
    <source>
        <dbReference type="EMBL" id="KAK7841557.1"/>
    </source>
</evidence>
<evidence type="ECO:0000313" key="2">
    <source>
        <dbReference type="Proteomes" id="UP000237347"/>
    </source>
</evidence>
<proteinExistence type="predicted"/>
<dbReference type="Gene3D" id="3.80.10.10">
    <property type="entry name" value="Ribonuclease Inhibitor"/>
    <property type="match status" value="2"/>
</dbReference>
<dbReference type="SUPFAM" id="SSF52058">
    <property type="entry name" value="L domain-like"/>
    <property type="match status" value="1"/>
</dbReference>
<dbReference type="InterPro" id="IPR032675">
    <property type="entry name" value="LRR_dom_sf"/>
</dbReference>